<evidence type="ECO:0000313" key="4">
    <source>
        <dbReference type="Proteomes" id="UP000006461"/>
    </source>
</evidence>
<keyword evidence="1 3" id="KW-0378">Hydrolase</keyword>
<dbReference type="InterPro" id="IPR050300">
    <property type="entry name" value="GDXG_lipolytic_enzyme"/>
</dbReference>
<dbReference type="STRING" id="477641.MODMU_2739"/>
<dbReference type="GO" id="GO:0016787">
    <property type="term" value="F:hydrolase activity"/>
    <property type="evidence" value="ECO:0007669"/>
    <property type="project" value="UniProtKB-KW"/>
</dbReference>
<dbReference type="PANTHER" id="PTHR48081:SF8">
    <property type="entry name" value="ALPHA_BETA HYDROLASE FOLD-3 DOMAIN-CONTAINING PROTEIN-RELATED"/>
    <property type="match status" value="1"/>
</dbReference>
<dbReference type="KEGG" id="mmar:MODMU_2739"/>
<keyword evidence="4" id="KW-1185">Reference proteome</keyword>
<sequence length="331" mass="34564">MPIHPDIAARFPLLDGLTSLREAYGTPAGREQIARFEAWEPAVPPPVVDVRDTTAPGPHGPVPVRVYEPSPDGDPARPCLVWLHGGGFAGGDLDMREADWTAREVGARAGAVVVSVDYRLARGELSYPVPHDDAVAAIAWVRASAGELGVDPARISVGGASAGGNLSAGAALRLRDRDGWVPAALLLVYAVFHPVVPAPSRSLAARLAELPELYQEKPGEDTSWVTVNYLGGPLSTADGYAMPALAVLDGLCPTVLVNGEYDNLRASAEAFAAALALAGVDVRQVTVPGMLHAFLNLPAELEPVGRCLDLMAGVVTTCGAARPARETASVR</sequence>
<dbReference type="InterPro" id="IPR029058">
    <property type="entry name" value="AB_hydrolase_fold"/>
</dbReference>
<dbReference type="EMBL" id="FO203431">
    <property type="protein sequence ID" value="CCH88168.1"/>
    <property type="molecule type" value="Genomic_DNA"/>
</dbReference>
<dbReference type="eggNOG" id="COG0657">
    <property type="taxonomic scope" value="Bacteria"/>
</dbReference>
<evidence type="ECO:0000313" key="3">
    <source>
        <dbReference type="EMBL" id="CCH88168.1"/>
    </source>
</evidence>
<protein>
    <submittedName>
        <fullName evidence="3">Alpha/beta hydrolase</fullName>
    </submittedName>
</protein>
<gene>
    <name evidence="3" type="ordered locus">MODMU_2739</name>
</gene>
<dbReference type="AlphaFoldDB" id="I4EXQ5"/>
<proteinExistence type="predicted"/>
<dbReference type="Proteomes" id="UP000006461">
    <property type="component" value="Chromosome"/>
</dbReference>
<accession>I4EXQ5</accession>
<evidence type="ECO:0000259" key="2">
    <source>
        <dbReference type="Pfam" id="PF07859"/>
    </source>
</evidence>
<organism evidence="3 4">
    <name type="scientific">Modestobacter italicus (strain DSM 44449 / CECT 9708 / BC 501)</name>
    <dbReference type="NCBI Taxonomy" id="2732864"/>
    <lineage>
        <taxon>Bacteria</taxon>
        <taxon>Bacillati</taxon>
        <taxon>Actinomycetota</taxon>
        <taxon>Actinomycetes</taxon>
        <taxon>Geodermatophilales</taxon>
        <taxon>Geodermatophilaceae</taxon>
        <taxon>Modestobacter</taxon>
    </lineage>
</organism>
<feature type="domain" description="Alpha/beta hydrolase fold-3" evidence="2">
    <location>
        <begin position="80"/>
        <end position="295"/>
    </location>
</feature>
<dbReference type="InterPro" id="IPR013094">
    <property type="entry name" value="AB_hydrolase_3"/>
</dbReference>
<dbReference type="SUPFAM" id="SSF53474">
    <property type="entry name" value="alpha/beta-Hydrolases"/>
    <property type="match status" value="1"/>
</dbReference>
<name>I4EXQ5_MODI5</name>
<dbReference type="PATRIC" id="fig|477641.3.peg.2596"/>
<dbReference type="HOGENOM" id="CLU_012494_6_4_11"/>
<reference evidence="3 4" key="1">
    <citation type="journal article" date="2012" name="J. Bacteriol.">
        <title>Genome Sequence of Radiation-Resistant Modestobacter marinus Strain BC501, a Representative Actinobacterium That Thrives on Calcareous Stone Surfaces.</title>
        <authorList>
            <person name="Normand P."/>
            <person name="Gury J."/>
            <person name="Pujic P."/>
            <person name="Chouaia B."/>
            <person name="Crotti E."/>
            <person name="Brusetti L."/>
            <person name="Daffonchio D."/>
            <person name="Vacherie B."/>
            <person name="Barbe V."/>
            <person name="Medigue C."/>
            <person name="Calteau A."/>
            <person name="Ghodhbane-Gtari F."/>
            <person name="Essoussi I."/>
            <person name="Nouioui I."/>
            <person name="Abbassi-Ghozzi I."/>
            <person name="Gtari M."/>
        </authorList>
    </citation>
    <scope>NUCLEOTIDE SEQUENCE [LARGE SCALE GENOMIC DNA]</scope>
    <source>
        <strain evidence="4">BC 501</strain>
    </source>
</reference>
<dbReference type="OrthoDB" id="3181909at2"/>
<dbReference type="Gene3D" id="3.40.50.1820">
    <property type="entry name" value="alpha/beta hydrolase"/>
    <property type="match status" value="1"/>
</dbReference>
<dbReference type="PANTHER" id="PTHR48081">
    <property type="entry name" value="AB HYDROLASE SUPERFAMILY PROTEIN C4A8.06C"/>
    <property type="match status" value="1"/>
</dbReference>
<evidence type="ECO:0000256" key="1">
    <source>
        <dbReference type="ARBA" id="ARBA00022801"/>
    </source>
</evidence>
<dbReference type="Pfam" id="PF07859">
    <property type="entry name" value="Abhydrolase_3"/>
    <property type="match status" value="1"/>
</dbReference>